<dbReference type="Proteomes" id="UP000324639">
    <property type="component" value="Chromosome Bgt_-09"/>
</dbReference>
<evidence type="ECO:0000313" key="1">
    <source>
        <dbReference type="EMBL" id="VDB92599.1"/>
    </source>
</evidence>
<sequence>MSNLHCGILLAKKIMSD</sequence>
<gene>
    <name evidence="1" type="ORF">BGT96224V316_LOCUS6391</name>
</gene>
<evidence type="ECO:0000313" key="2">
    <source>
        <dbReference type="Proteomes" id="UP000324639"/>
    </source>
</evidence>
<accession>A0A9X9QF55</accession>
<organism evidence="1 2">
    <name type="scientific">Blumeria graminis f. sp. tritici</name>
    <dbReference type="NCBI Taxonomy" id="62690"/>
    <lineage>
        <taxon>Eukaryota</taxon>
        <taxon>Fungi</taxon>
        <taxon>Dikarya</taxon>
        <taxon>Ascomycota</taxon>
        <taxon>Pezizomycotina</taxon>
        <taxon>Leotiomycetes</taxon>
        <taxon>Erysiphales</taxon>
        <taxon>Erysiphaceae</taxon>
        <taxon>Blumeria</taxon>
    </lineage>
</organism>
<proteinExistence type="predicted"/>
<dbReference type="AlphaFoldDB" id="A0A9X9QF55"/>
<reference evidence="1 2" key="1">
    <citation type="submission" date="2018-08" db="EMBL/GenBank/DDBJ databases">
        <authorList>
            <person name="Muller C M."/>
        </authorList>
    </citation>
    <scope>NUCLEOTIDE SEQUENCE [LARGE SCALE GENOMIC DNA]</scope>
</reference>
<name>A0A9X9QF55_BLUGR</name>
<protein>
    <submittedName>
        <fullName evidence="1">Bgt-50838</fullName>
    </submittedName>
</protein>
<dbReference type="EMBL" id="LR026992">
    <property type="protein sequence ID" value="VDB92599.1"/>
    <property type="molecule type" value="Genomic_DNA"/>
</dbReference>
<keyword evidence="2" id="KW-1185">Reference proteome</keyword>